<protein>
    <submittedName>
        <fullName evidence="7">Outer membrane lipoprotein LolB</fullName>
    </submittedName>
</protein>
<keyword evidence="5" id="KW-0472">Membrane</keyword>
<evidence type="ECO:0000256" key="6">
    <source>
        <dbReference type="ARBA" id="ARBA00023186"/>
    </source>
</evidence>
<reference evidence="7" key="1">
    <citation type="submission" date="2015-10" db="EMBL/GenBank/DDBJ databases">
        <authorList>
            <person name="Gilbert D.G."/>
        </authorList>
    </citation>
    <scope>NUCLEOTIDE SEQUENCE</scope>
</reference>
<evidence type="ECO:0000256" key="4">
    <source>
        <dbReference type="ARBA" id="ARBA00022927"/>
    </source>
</evidence>
<sequence length="173" mass="20043">MPKEGKEALQDNLTELKHWQVRGKLSVRSPDDSVTGYLDWDQDNRDYDIYIAGPFGQGATRLSGDPYSASLTLPGWDSPQFADSPEELMETYMGWNFPVSDIRYWVKGQPSPNAKSTAEFDEYGLLSVLRQHGWEVRYSRYQQQNGYWLPGLVKVTGYDFRFTFAIREWTLHD</sequence>
<dbReference type="GO" id="GO:0009279">
    <property type="term" value="C:cell outer membrane"/>
    <property type="evidence" value="ECO:0007669"/>
    <property type="project" value="UniProtKB-SubCell"/>
</dbReference>
<dbReference type="AlphaFoldDB" id="A0A160T9M5"/>
<keyword evidence="7" id="KW-0449">Lipoprotein</keyword>
<dbReference type="InterPro" id="IPR029046">
    <property type="entry name" value="LolA/LolB/LppX"/>
</dbReference>
<proteinExistence type="predicted"/>
<evidence type="ECO:0000256" key="5">
    <source>
        <dbReference type="ARBA" id="ARBA00023136"/>
    </source>
</evidence>
<dbReference type="GO" id="GO:0015031">
    <property type="term" value="P:protein transport"/>
    <property type="evidence" value="ECO:0007669"/>
    <property type="project" value="UniProtKB-KW"/>
</dbReference>
<evidence type="ECO:0000256" key="3">
    <source>
        <dbReference type="ARBA" id="ARBA00022448"/>
    </source>
</evidence>
<dbReference type="EMBL" id="CZQC01000003">
    <property type="protein sequence ID" value="CUS40048.1"/>
    <property type="molecule type" value="Genomic_DNA"/>
</dbReference>
<organism evidence="7">
    <name type="scientific">hydrothermal vent metagenome</name>
    <dbReference type="NCBI Taxonomy" id="652676"/>
    <lineage>
        <taxon>unclassified sequences</taxon>
        <taxon>metagenomes</taxon>
        <taxon>ecological metagenomes</taxon>
    </lineage>
</organism>
<dbReference type="Pfam" id="PF03550">
    <property type="entry name" value="LolB"/>
    <property type="match status" value="1"/>
</dbReference>
<name>A0A160T9M5_9ZZZZ</name>
<evidence type="ECO:0000313" key="7">
    <source>
        <dbReference type="EMBL" id="CUS40048.1"/>
    </source>
</evidence>
<dbReference type="Gene3D" id="2.50.20.10">
    <property type="entry name" value="Lipoprotein localisation LolA/LolB/LppX"/>
    <property type="match status" value="1"/>
</dbReference>
<dbReference type="InterPro" id="IPR004565">
    <property type="entry name" value="OM_lipoprot_LolB"/>
</dbReference>
<dbReference type="SUPFAM" id="SSF89392">
    <property type="entry name" value="Prokaryotic lipoproteins and lipoprotein localization factors"/>
    <property type="match status" value="1"/>
</dbReference>
<evidence type="ECO:0000256" key="2">
    <source>
        <dbReference type="ARBA" id="ARBA00011245"/>
    </source>
</evidence>
<evidence type="ECO:0000256" key="1">
    <source>
        <dbReference type="ARBA" id="ARBA00004442"/>
    </source>
</evidence>
<gene>
    <name evidence="7" type="ORF">MGWOODY_Tha1017</name>
</gene>
<dbReference type="CDD" id="cd16326">
    <property type="entry name" value="LolB"/>
    <property type="match status" value="1"/>
</dbReference>
<keyword evidence="4" id="KW-0653">Protein transport</keyword>
<dbReference type="NCBIfam" id="TIGR00548">
    <property type="entry name" value="lolB"/>
    <property type="match status" value="1"/>
</dbReference>
<accession>A0A160T9M5</accession>
<comment type="subcellular location">
    <subcellularLocation>
        <location evidence="1">Cell outer membrane</location>
    </subcellularLocation>
</comment>
<keyword evidence="6" id="KW-0143">Chaperone</keyword>
<keyword evidence="3" id="KW-0813">Transport</keyword>
<comment type="subunit">
    <text evidence="2">Monomer.</text>
</comment>